<keyword evidence="7" id="KW-0472">Membrane</keyword>
<organism evidence="9">
    <name type="scientific">Salix viminalis</name>
    <name type="common">Common osier</name>
    <name type="synonym">Basket willow</name>
    <dbReference type="NCBI Taxonomy" id="40686"/>
    <lineage>
        <taxon>Eukaryota</taxon>
        <taxon>Viridiplantae</taxon>
        <taxon>Streptophyta</taxon>
        <taxon>Embryophyta</taxon>
        <taxon>Tracheophyta</taxon>
        <taxon>Spermatophyta</taxon>
        <taxon>Magnoliopsida</taxon>
        <taxon>eudicotyledons</taxon>
        <taxon>Gunneridae</taxon>
        <taxon>Pentapetalae</taxon>
        <taxon>rosids</taxon>
        <taxon>fabids</taxon>
        <taxon>Malpighiales</taxon>
        <taxon>Salicaceae</taxon>
        <taxon>Saliceae</taxon>
        <taxon>Salix</taxon>
    </lineage>
</organism>
<dbReference type="EMBL" id="CAADRP010001574">
    <property type="protein sequence ID" value="VFU42062.1"/>
    <property type="molecule type" value="Genomic_DNA"/>
</dbReference>
<keyword evidence="7" id="KW-1133">Transmembrane helix</keyword>
<accession>A0A6N2LM65</accession>
<dbReference type="UniPathway" id="UPA00152"/>
<dbReference type="GO" id="GO:0009501">
    <property type="term" value="C:amyloplast"/>
    <property type="evidence" value="ECO:0007669"/>
    <property type="project" value="UniProtKB-SubCell"/>
</dbReference>
<feature type="domain" description="Starch synthase catalytic" evidence="8">
    <location>
        <begin position="86"/>
        <end position="182"/>
    </location>
</feature>
<protein>
    <recommendedName>
        <fullName evidence="8">Starch synthase catalytic domain-containing protein</fullName>
    </recommendedName>
</protein>
<evidence type="ECO:0000256" key="6">
    <source>
        <dbReference type="ARBA" id="ARBA00023234"/>
    </source>
</evidence>
<feature type="transmembrane region" description="Helical" evidence="7">
    <location>
        <begin position="22"/>
        <end position="42"/>
    </location>
</feature>
<dbReference type="GO" id="GO:0019252">
    <property type="term" value="P:starch biosynthetic process"/>
    <property type="evidence" value="ECO:0007669"/>
    <property type="project" value="UniProtKB-UniPathway"/>
</dbReference>
<evidence type="ECO:0000256" key="5">
    <source>
        <dbReference type="ARBA" id="ARBA00022922"/>
    </source>
</evidence>
<dbReference type="SUPFAM" id="SSF53756">
    <property type="entry name" value="UDP-Glycosyltransferase/glycogen phosphorylase"/>
    <property type="match status" value="1"/>
</dbReference>
<sequence length="248" mass="27671">MSTGKVLIGCLWTILHTTDLETHMVIAVVLLVIISFGSLYFAMQHVKLHWCFRLEGTPMERNVCSLLMIGMLVWFQYCWLRNIVPMEVYKDARTILVIHNLAHQGVEPAATYTNLGLASEWYGALGWVFPTWARTHALDTGEAVNVLKGAIVTVDRILTVSKGYAWEITTVEGGYGLHELLSSRRSVLNGITNGIDICEWNPSSDKHLASNYSVDDLSGKVQCKIALQKELGLPIKPDCPLIIKKEST</sequence>
<dbReference type="PANTHER" id="PTHR45825:SF11">
    <property type="entry name" value="ALPHA AMYLASE DOMAIN-CONTAINING PROTEIN"/>
    <property type="match status" value="1"/>
</dbReference>
<evidence type="ECO:0000256" key="3">
    <source>
        <dbReference type="ARBA" id="ARBA00022676"/>
    </source>
</evidence>
<dbReference type="GO" id="GO:0016757">
    <property type="term" value="F:glycosyltransferase activity"/>
    <property type="evidence" value="ECO:0007669"/>
    <property type="project" value="UniProtKB-KW"/>
</dbReference>
<reference evidence="9" key="1">
    <citation type="submission" date="2019-03" db="EMBL/GenBank/DDBJ databases">
        <authorList>
            <person name="Mank J."/>
            <person name="Almeida P."/>
        </authorList>
    </citation>
    <scope>NUCLEOTIDE SEQUENCE</scope>
    <source>
        <strain evidence="9">78183</strain>
    </source>
</reference>
<keyword evidence="7" id="KW-0812">Transmembrane</keyword>
<dbReference type="PANTHER" id="PTHR45825">
    <property type="entry name" value="GRANULE-BOUND STARCH SYNTHASE 1, CHLOROPLASTIC/AMYLOPLASTIC"/>
    <property type="match status" value="1"/>
</dbReference>
<dbReference type="Gene3D" id="3.40.50.2000">
    <property type="entry name" value="Glycogen Phosphorylase B"/>
    <property type="match status" value="1"/>
</dbReference>
<dbReference type="Pfam" id="PF08323">
    <property type="entry name" value="Glyco_transf_5"/>
    <property type="match status" value="1"/>
</dbReference>
<evidence type="ECO:0000256" key="4">
    <source>
        <dbReference type="ARBA" id="ARBA00022679"/>
    </source>
</evidence>
<evidence type="ECO:0000259" key="8">
    <source>
        <dbReference type="Pfam" id="PF08323"/>
    </source>
</evidence>
<keyword evidence="6" id="KW-0035">Amyloplast</keyword>
<feature type="transmembrane region" description="Helical" evidence="7">
    <location>
        <begin position="63"/>
        <end position="80"/>
    </location>
</feature>
<evidence type="ECO:0000256" key="1">
    <source>
        <dbReference type="ARBA" id="ARBA00004602"/>
    </source>
</evidence>
<evidence type="ECO:0000256" key="2">
    <source>
        <dbReference type="ARBA" id="ARBA00004727"/>
    </source>
</evidence>
<name>A0A6N2LM65_SALVM</name>
<keyword evidence="4" id="KW-0808">Transferase</keyword>
<keyword evidence="6" id="KW-0934">Plastid</keyword>
<evidence type="ECO:0000256" key="7">
    <source>
        <dbReference type="SAM" id="Phobius"/>
    </source>
</evidence>
<comment type="pathway">
    <text evidence="2">Glycan biosynthesis; starch biosynthesis.</text>
</comment>
<dbReference type="GO" id="GO:0009507">
    <property type="term" value="C:chloroplast"/>
    <property type="evidence" value="ECO:0007669"/>
    <property type="project" value="TreeGrafter"/>
</dbReference>
<proteinExistence type="predicted"/>
<gene>
    <name evidence="9" type="ORF">SVIM_LOCUS249899</name>
</gene>
<keyword evidence="5" id="KW-0750">Starch biosynthesis</keyword>
<dbReference type="InterPro" id="IPR013534">
    <property type="entry name" value="Starch_synth_cat_dom"/>
</dbReference>
<dbReference type="AlphaFoldDB" id="A0A6N2LM65"/>
<evidence type="ECO:0000313" key="9">
    <source>
        <dbReference type="EMBL" id="VFU42062.1"/>
    </source>
</evidence>
<comment type="subcellular location">
    <subcellularLocation>
        <location evidence="1">Plastid</location>
        <location evidence="1">Amyloplast</location>
    </subcellularLocation>
</comment>
<keyword evidence="3" id="KW-0328">Glycosyltransferase</keyword>